<reference evidence="2 3" key="2">
    <citation type="submission" date="2019-04" db="EMBL/GenBank/DDBJ databases">
        <title>The genome sequence of big-headed turtle.</title>
        <authorList>
            <person name="Gong S."/>
        </authorList>
    </citation>
    <scope>NUCLEOTIDE SEQUENCE [LARGE SCALE GENOMIC DNA]</scope>
    <source>
        <strain evidence="2">DO16091913</strain>
        <tissue evidence="2">Muscle</tissue>
    </source>
</reference>
<evidence type="ECO:0000313" key="2">
    <source>
        <dbReference type="EMBL" id="TFJ97460.1"/>
    </source>
</evidence>
<feature type="chain" id="PRO_5020034259" evidence="1">
    <location>
        <begin position="22"/>
        <end position="233"/>
    </location>
</feature>
<reference evidence="2 3" key="1">
    <citation type="submission" date="2019-04" db="EMBL/GenBank/DDBJ databases">
        <title>Draft genome of the big-headed turtle Platysternon megacephalum.</title>
        <authorList>
            <person name="Gong S."/>
        </authorList>
    </citation>
    <scope>NUCLEOTIDE SEQUENCE [LARGE SCALE GENOMIC DNA]</scope>
    <source>
        <strain evidence="2">DO16091913</strain>
        <tissue evidence="2">Muscle</tissue>
    </source>
</reference>
<dbReference type="InterPro" id="IPR040958">
    <property type="entry name" value="SNAD1"/>
</dbReference>
<keyword evidence="3" id="KW-1185">Reference proteome</keyword>
<proteinExistence type="predicted"/>
<name>A0A4D9DJL3_9SAUR</name>
<comment type="caution">
    <text evidence="2">The sequence shown here is derived from an EMBL/GenBank/DDBJ whole genome shotgun (WGS) entry which is preliminary data.</text>
</comment>
<feature type="signal peptide" evidence="1">
    <location>
        <begin position="1"/>
        <end position="21"/>
    </location>
</feature>
<dbReference type="Proteomes" id="UP000297703">
    <property type="component" value="Unassembled WGS sequence"/>
</dbReference>
<accession>A0A4D9DJL3</accession>
<dbReference type="Pfam" id="PF18744">
    <property type="entry name" value="SNAD1"/>
    <property type="match status" value="1"/>
</dbReference>
<dbReference type="EMBL" id="QXTE01000494">
    <property type="protein sequence ID" value="TFJ97460.1"/>
    <property type="molecule type" value="Genomic_DNA"/>
</dbReference>
<evidence type="ECO:0000313" key="3">
    <source>
        <dbReference type="Proteomes" id="UP000297703"/>
    </source>
</evidence>
<gene>
    <name evidence="2" type="ORF">DR999_PMT20711</name>
</gene>
<organism evidence="2 3">
    <name type="scientific">Platysternon megacephalum</name>
    <name type="common">big-headed turtle</name>
    <dbReference type="NCBI Taxonomy" id="55544"/>
    <lineage>
        <taxon>Eukaryota</taxon>
        <taxon>Metazoa</taxon>
        <taxon>Chordata</taxon>
        <taxon>Craniata</taxon>
        <taxon>Vertebrata</taxon>
        <taxon>Euteleostomi</taxon>
        <taxon>Archelosauria</taxon>
        <taxon>Testudinata</taxon>
        <taxon>Testudines</taxon>
        <taxon>Cryptodira</taxon>
        <taxon>Durocryptodira</taxon>
        <taxon>Testudinoidea</taxon>
        <taxon>Platysternidae</taxon>
        <taxon>Platysternon</taxon>
    </lineage>
</organism>
<sequence length="233" mass="26293">MPRAGLLLLLLLLCFGPETTGSIDPAALSVIVDYVNQPLTLGEAQYTFVVSLPHEKCNQPTNLEEQLPEEALNDMNQALARQGTPYIPDDWPIVAARPRRRKTHWQHSEWRLLNGGQNSLVAQLKTRTCTPNCCLILFTRYSPCMRMCLAENGPYNILGMTSDAFSDINNNYKAFVFQRIFEDDDTEPEVTRQDLLQAWHRLRDVPLLRCDNNVCQDCAATDPENNPCLAGKG</sequence>
<protein>
    <submittedName>
        <fullName evidence="2">Antigen-presenting glycoprotein CD1d-like</fullName>
    </submittedName>
</protein>
<keyword evidence="1" id="KW-0732">Signal</keyword>
<dbReference type="AlphaFoldDB" id="A0A4D9DJL3"/>
<evidence type="ECO:0000256" key="1">
    <source>
        <dbReference type="SAM" id="SignalP"/>
    </source>
</evidence>
<dbReference type="OrthoDB" id="9410992at2759"/>